<evidence type="ECO:0000313" key="2">
    <source>
        <dbReference type="EMBL" id="PMS30956.1"/>
    </source>
</evidence>
<evidence type="ECO:0000313" key="1">
    <source>
        <dbReference type="EMBL" id="CAB3732721.1"/>
    </source>
</evidence>
<sequence>MSNLNRLLKGAQLTSLLSRLGVRSDASRHGAMPLCLVASIFNVRQIEAAYERSLGTTVRRAVLERARQLVMVEGGMVARSGDHILFAFDAGSQAESLSGALPMREASLPDRIVEVLGGAPIYGDSGTVYPAISVRVVGYGDESFDIDAVGAVSIPPGRLPGWRQQFQGDMATAIALFRAMDDGRLVVEVTPVQADALETNYYMLALTERIGNKTRPLGIALTAVERLGLTRRLDRWVVNSLREVLVLNPSMKVKLNTSIDGMLPEAWRLRVMNALLLSPETVSRVAVDAAHGAILSRHRGAA</sequence>
<dbReference type="OrthoDB" id="1673646at2"/>
<dbReference type="Proteomes" id="UP000235659">
    <property type="component" value="Unassembled WGS sequence"/>
</dbReference>
<reference evidence="1 4" key="2">
    <citation type="submission" date="2020-04" db="EMBL/GenBank/DDBJ databases">
        <authorList>
            <person name="De Canck E."/>
        </authorList>
    </citation>
    <scope>NUCLEOTIDE SEQUENCE [LARGE SCALE GENOMIC DNA]</scope>
    <source>
        <strain evidence="1 4">LMG 27174</strain>
    </source>
</reference>
<accession>A0A2N7WNE1</accession>
<reference evidence="2 3" key="1">
    <citation type="submission" date="2018-01" db="EMBL/GenBank/DDBJ databases">
        <title>Whole genome analyses suggest that Burkholderia sensu lato contains two further novel genera in the rhizoxinica-symbiotica group Mycetohabitans gen. nov., and Trinickia gen. nov.: implications for the evolution of diazotrophy and nodulation in the Burkholderiaceae.</title>
        <authorList>
            <person name="Estrada-de los Santos P."/>
            <person name="Palmer M."/>
            <person name="Chavez-Ramirez B."/>
            <person name="Beukes C."/>
            <person name="Steenkamp E.T."/>
            <person name="Hirsch A.M."/>
            <person name="Manyaka P."/>
            <person name="Maluk M."/>
            <person name="Lafos M."/>
            <person name="Crook M."/>
            <person name="Gross E."/>
            <person name="Simon M.F."/>
            <person name="Bueno dos Reis Junior F."/>
            <person name="Poole P.S."/>
            <person name="Venter S.N."/>
            <person name="James E.K."/>
        </authorList>
    </citation>
    <scope>NUCLEOTIDE SEQUENCE [LARGE SCALE GENOMIC DNA]</scope>
    <source>
        <strain evidence="2 3">WSM 3937</strain>
    </source>
</reference>
<evidence type="ECO:0000313" key="4">
    <source>
        <dbReference type="Proteomes" id="UP000494205"/>
    </source>
</evidence>
<evidence type="ECO:0000313" key="3">
    <source>
        <dbReference type="Proteomes" id="UP000235659"/>
    </source>
</evidence>
<keyword evidence="3" id="KW-1185">Reference proteome</keyword>
<gene>
    <name evidence="2" type="ORF">C0Z16_12020</name>
    <name evidence="1" type="ORF">LMG27174_05954</name>
</gene>
<organism evidence="1 4">
    <name type="scientific">Paraburkholderia rhynchosiae</name>
    <dbReference type="NCBI Taxonomy" id="487049"/>
    <lineage>
        <taxon>Bacteria</taxon>
        <taxon>Pseudomonadati</taxon>
        <taxon>Pseudomonadota</taxon>
        <taxon>Betaproteobacteria</taxon>
        <taxon>Burkholderiales</taxon>
        <taxon>Burkholderiaceae</taxon>
        <taxon>Paraburkholderia</taxon>
    </lineage>
</organism>
<dbReference type="AlphaFoldDB" id="A0A2N7WNE1"/>
<protein>
    <submittedName>
        <fullName evidence="1">Uncharacterized protein</fullName>
    </submittedName>
</protein>
<dbReference type="EMBL" id="CADIJZ010000029">
    <property type="protein sequence ID" value="CAB3732721.1"/>
    <property type="molecule type" value="Genomic_DNA"/>
</dbReference>
<dbReference type="Proteomes" id="UP000494205">
    <property type="component" value="Unassembled WGS sequence"/>
</dbReference>
<dbReference type="RefSeq" id="WP_102632377.1">
    <property type="nucleotide sequence ID" value="NZ_CADIJZ010000029.1"/>
</dbReference>
<name>A0A2N7WNE1_9BURK</name>
<proteinExistence type="predicted"/>
<dbReference type="EMBL" id="PNXY01000007">
    <property type="protein sequence ID" value="PMS30956.1"/>
    <property type="molecule type" value="Genomic_DNA"/>
</dbReference>